<feature type="region of interest" description="Disordered" evidence="3">
    <location>
        <begin position="115"/>
        <end position="139"/>
    </location>
</feature>
<evidence type="ECO:0000256" key="3">
    <source>
        <dbReference type="SAM" id="MobiDB-lite"/>
    </source>
</evidence>
<dbReference type="OrthoDB" id="9764652at2"/>
<keyword evidence="2" id="KW-0175">Coiled coil</keyword>
<dbReference type="PANTHER" id="PTHR30203:SF29">
    <property type="entry name" value="PROTEIN CYAE"/>
    <property type="match status" value="1"/>
</dbReference>
<proteinExistence type="inferred from homology"/>
<dbReference type="GO" id="GO:0015562">
    <property type="term" value="F:efflux transmembrane transporter activity"/>
    <property type="evidence" value="ECO:0007669"/>
    <property type="project" value="InterPro"/>
</dbReference>
<name>I1YFH6_METFJ</name>
<dbReference type="RefSeq" id="WP_014703103.1">
    <property type="nucleotide sequence ID" value="NC_017856.1"/>
</dbReference>
<dbReference type="AlphaFoldDB" id="I1YFH6"/>
<organism evidence="4 5">
    <name type="scientific">Methylophaga frappieri (strain ATCC BAA-2434 / DSM 25690 / JAM7)</name>
    <dbReference type="NCBI Taxonomy" id="754477"/>
    <lineage>
        <taxon>Bacteria</taxon>
        <taxon>Pseudomonadati</taxon>
        <taxon>Pseudomonadota</taxon>
        <taxon>Gammaproteobacteria</taxon>
        <taxon>Thiotrichales</taxon>
        <taxon>Piscirickettsiaceae</taxon>
        <taxon>Methylophaga</taxon>
    </lineage>
</organism>
<sequence length="634" mass="71144" precursor="true">MKALLNKLFFTGTATRAWRFNAPIFCLVLGGCSVSPQLATQDEVRDRVAADTAQMFENQVAISAPITLDEALARALKYNLDYRLKNMESALALGLNELSKFDMLPRVLASAGYSRRNNDSGGSSYGIEDGLESLRPSSSQEKSYHTENIEFSWNSLDFGVSYYRARQQADQYLIAEERRRKVVQGLFQDVRASYWRALGAQRLEQQVNATIERIDRALEQSREAESQQIIAPVTALNYQRALLDAAYMLNKRRQDLAYAKSELAALMNVPSGVTFSLADTKEHALPAAPDNINQLEEMALLQRPELREEDFRKRITADETRKQILSLFPAINFNYGFFQDSNKYLYNNEWSQGGISLSWNLMKLASIPSLNDSREEQEKADTARRMALSMAILTQVRISIERYRLAASEFNLADKAAGVDHRLSQYARDALSSKMDSELEVIRTEAKALLGDYQRANAYANLQIAFGRLYNTLGFDPLPYDGEGLDLAQLTELISEHQAQLQNNSFSLKSHLFGHQADVSIRVQGIDDPVLKNSMTEQLVTMLERNDIKVNQASGTPLTFSLSRNDANGLQKALWLVTMDSKEVSNSMEYETTLPQNARASTYEASLLAAASASLSSTRNWLSQSLPTAQPLEM</sequence>
<feature type="coiled-coil region" evidence="2">
    <location>
        <begin position="200"/>
        <end position="227"/>
    </location>
</feature>
<dbReference type="STRING" id="754477.Q7C_496"/>
<evidence type="ECO:0000256" key="2">
    <source>
        <dbReference type="SAM" id="Coils"/>
    </source>
</evidence>
<dbReference type="Proteomes" id="UP000009145">
    <property type="component" value="Chromosome"/>
</dbReference>
<dbReference type="HOGENOM" id="CLU_023283_0_0_6"/>
<dbReference type="SUPFAM" id="SSF56954">
    <property type="entry name" value="Outer membrane efflux proteins (OEP)"/>
    <property type="match status" value="1"/>
</dbReference>
<dbReference type="PANTHER" id="PTHR30203">
    <property type="entry name" value="OUTER MEMBRANE CATION EFFLUX PROTEIN"/>
    <property type="match status" value="1"/>
</dbReference>
<dbReference type="InterPro" id="IPR010131">
    <property type="entry name" value="MdtP/NodT-like"/>
</dbReference>
<comment type="similarity">
    <text evidence="1">Belongs to the outer membrane factor (OMF) (TC 1.B.17) family.</text>
</comment>
<evidence type="ECO:0000256" key="1">
    <source>
        <dbReference type="ARBA" id="ARBA00007613"/>
    </source>
</evidence>
<keyword evidence="5" id="KW-1185">Reference proteome</keyword>
<dbReference type="InterPro" id="IPR003423">
    <property type="entry name" value="OMP_efflux"/>
</dbReference>
<dbReference type="PATRIC" id="fig|754477.3.peg.490"/>
<evidence type="ECO:0000313" key="4">
    <source>
        <dbReference type="EMBL" id="AFJ01669.1"/>
    </source>
</evidence>
<dbReference type="PROSITE" id="PS51257">
    <property type="entry name" value="PROKAR_LIPOPROTEIN"/>
    <property type="match status" value="1"/>
</dbReference>
<reference evidence="4 5" key="1">
    <citation type="journal article" date="2012" name="J. Bacteriol.">
        <title>Complete genome sequences of Methylophaga sp. strain JAM1 and Methylophaga sp. strain JAM7.</title>
        <authorList>
            <person name="Villeneuve C."/>
            <person name="Martineau C."/>
            <person name="Mauffrey F."/>
            <person name="Villemur R."/>
        </authorList>
    </citation>
    <scope>NUCLEOTIDE SEQUENCE [LARGE SCALE GENOMIC DNA]</scope>
    <source>
        <strain evidence="4 5">JAM7</strain>
    </source>
</reference>
<dbReference type="eggNOG" id="COG1538">
    <property type="taxonomic scope" value="Bacteria"/>
</dbReference>
<accession>I1YFH6</accession>
<dbReference type="Gene3D" id="1.20.1600.10">
    <property type="entry name" value="Outer membrane efflux proteins (OEP)"/>
    <property type="match status" value="1"/>
</dbReference>
<gene>
    <name evidence="4" type="ordered locus">Q7C_496</name>
</gene>
<dbReference type="KEGG" id="mec:Q7C_496"/>
<evidence type="ECO:0000313" key="5">
    <source>
        <dbReference type="Proteomes" id="UP000009145"/>
    </source>
</evidence>
<protein>
    <submittedName>
        <fullName evidence="4">Outer membrane efflux protein</fullName>
    </submittedName>
</protein>
<dbReference type="EMBL" id="CP003380">
    <property type="protein sequence ID" value="AFJ01669.1"/>
    <property type="molecule type" value="Genomic_DNA"/>
</dbReference>
<dbReference type="Pfam" id="PF02321">
    <property type="entry name" value="OEP"/>
    <property type="match status" value="1"/>
</dbReference>